<dbReference type="KEGG" id="mabb:MASS_0747"/>
<protein>
    <recommendedName>
        <fullName evidence="9">Lipoprotein LppV</fullName>
    </recommendedName>
</protein>
<keyword evidence="5" id="KW-0564">Palmitate</keyword>
<comment type="subcellular location">
    <subcellularLocation>
        <location evidence="1">Cell membrane</location>
        <topology evidence="1">Lipid-anchor</topology>
    </subcellularLocation>
</comment>
<dbReference type="GO" id="GO:0005886">
    <property type="term" value="C:plasma membrane"/>
    <property type="evidence" value="ECO:0007669"/>
    <property type="project" value="UniProtKB-SubCell"/>
</dbReference>
<keyword evidence="2" id="KW-1003">Cell membrane</keyword>
<dbReference type="EMBL" id="CP004374">
    <property type="protein sequence ID" value="AGM27349.1"/>
    <property type="molecule type" value="Genomic_DNA"/>
</dbReference>
<dbReference type="AlphaFoldDB" id="A0AB33A6G7"/>
<accession>A0AB33A6G7</accession>
<evidence type="ECO:0000256" key="5">
    <source>
        <dbReference type="ARBA" id="ARBA00023139"/>
    </source>
</evidence>
<evidence type="ECO:0000313" key="8">
    <source>
        <dbReference type="Proteomes" id="UP000013961"/>
    </source>
</evidence>
<proteinExistence type="predicted"/>
<sequence>MSNPYEPTPPDESAKALQELKTFPSLEDTKTQLQNTIESIKASIETLIPKITWREYDKGSKAGCFKPYDQSDGQSVYLPDAVASGVSVSEGNWSSILQATKEAAAKLGATDLQVFQDNPSKHDVGLYGPGGLFVKVGYAGNLVVSGYTGCRLPAAKK</sequence>
<keyword evidence="4" id="KW-0472">Membrane</keyword>
<evidence type="ECO:0000256" key="4">
    <source>
        <dbReference type="ARBA" id="ARBA00023136"/>
    </source>
</evidence>
<name>A0AB33A6G7_9MYCO</name>
<evidence type="ECO:0000256" key="3">
    <source>
        <dbReference type="ARBA" id="ARBA00022729"/>
    </source>
</evidence>
<dbReference type="Pfam" id="PF16708">
    <property type="entry name" value="LppA"/>
    <property type="match status" value="1"/>
</dbReference>
<evidence type="ECO:0000256" key="1">
    <source>
        <dbReference type="ARBA" id="ARBA00004193"/>
    </source>
</evidence>
<dbReference type="Gene3D" id="3.30.2030.20">
    <property type="match status" value="1"/>
</dbReference>
<dbReference type="InterPro" id="IPR032018">
    <property type="entry name" value="LppA/LppB/LprP"/>
</dbReference>
<keyword evidence="6" id="KW-0449">Lipoprotein</keyword>
<evidence type="ECO:0008006" key="9">
    <source>
        <dbReference type="Google" id="ProtNLM"/>
    </source>
</evidence>
<organism evidence="7 8">
    <name type="scientific">Mycobacteroides abscessus subsp. bolletii 50594</name>
    <dbReference type="NCBI Taxonomy" id="1303024"/>
    <lineage>
        <taxon>Bacteria</taxon>
        <taxon>Bacillati</taxon>
        <taxon>Actinomycetota</taxon>
        <taxon>Actinomycetes</taxon>
        <taxon>Mycobacteriales</taxon>
        <taxon>Mycobacteriaceae</taxon>
        <taxon>Mycobacteroides</taxon>
        <taxon>Mycobacteroides abscessus</taxon>
    </lineage>
</organism>
<reference evidence="7 8" key="1">
    <citation type="journal article" date="2013" name="Genome Announc.">
        <title>Complete Genome Sequence of Mycobacterium massiliense Clinical Strain Asan 50594, Belonging to the Type II Genotype.</title>
        <authorList>
            <person name="Kim B.J."/>
            <person name="Kim B.R."/>
            <person name="Hong S.H."/>
            <person name="Seok S.H."/>
            <person name="Kook Y.H."/>
            <person name="Kim B.J."/>
        </authorList>
    </citation>
    <scope>NUCLEOTIDE SEQUENCE [LARGE SCALE GENOMIC DNA]</scope>
    <source>
        <strain evidence="7 8">50594</strain>
    </source>
</reference>
<evidence type="ECO:0000256" key="2">
    <source>
        <dbReference type="ARBA" id="ARBA00022475"/>
    </source>
</evidence>
<dbReference type="Proteomes" id="UP000013961">
    <property type="component" value="Chromosome"/>
</dbReference>
<dbReference type="RefSeq" id="WP_016341833.1">
    <property type="nucleotide sequence ID" value="NC_021282.1"/>
</dbReference>
<evidence type="ECO:0000313" key="7">
    <source>
        <dbReference type="EMBL" id="AGM27349.1"/>
    </source>
</evidence>
<evidence type="ECO:0000256" key="6">
    <source>
        <dbReference type="ARBA" id="ARBA00023288"/>
    </source>
</evidence>
<gene>
    <name evidence="7" type="ORF">MASS_0747</name>
</gene>
<keyword evidence="3" id="KW-0732">Signal</keyword>